<feature type="signal peptide" evidence="1">
    <location>
        <begin position="1"/>
        <end position="24"/>
    </location>
</feature>
<comment type="caution">
    <text evidence="2">The sequence shown here is derived from an EMBL/GenBank/DDBJ whole genome shotgun (WGS) entry which is preliminary data.</text>
</comment>
<dbReference type="SUPFAM" id="SSF51445">
    <property type="entry name" value="(Trans)glycosidases"/>
    <property type="match status" value="1"/>
</dbReference>
<dbReference type="Proteomes" id="UP000723463">
    <property type="component" value="Unassembled WGS sequence"/>
</dbReference>
<keyword evidence="3" id="KW-1185">Reference proteome</keyword>
<gene>
    <name evidence="2" type="ORF">EC957_005534</name>
</gene>
<organism evidence="2 3">
    <name type="scientific">Mortierella hygrophila</name>
    <dbReference type="NCBI Taxonomy" id="979708"/>
    <lineage>
        <taxon>Eukaryota</taxon>
        <taxon>Fungi</taxon>
        <taxon>Fungi incertae sedis</taxon>
        <taxon>Mucoromycota</taxon>
        <taxon>Mortierellomycotina</taxon>
        <taxon>Mortierellomycetes</taxon>
        <taxon>Mortierellales</taxon>
        <taxon>Mortierellaceae</taxon>
        <taxon>Mortierella</taxon>
    </lineage>
</organism>
<keyword evidence="1" id="KW-0732">Signal</keyword>
<proteinExistence type="predicted"/>
<accession>A0A9P6F069</accession>
<evidence type="ECO:0000256" key="1">
    <source>
        <dbReference type="SAM" id="SignalP"/>
    </source>
</evidence>
<dbReference type="EMBL" id="JAAAXW010000250">
    <property type="protein sequence ID" value="KAF9539344.1"/>
    <property type="molecule type" value="Genomic_DNA"/>
</dbReference>
<sequence>MHPHIPTIFAIAAACIFHLGSTHASPLLPLPFSVSINNPNHKPNKPSTIQPGPVSTDNNNTTYIPPYPNPGILAPLPSWFKWPPPDTLAVTPRYKPIYITDELVDFIVDVPKGSDQTSVTLQFGGIGNTPFEATVRPGTNIVSVPKGNIGMSSTKVTVKMGAAKARATFAIYQEPIPGTSHTVRVDYLHGSLVPQQPGSSLTPGSQPLFPFGMYAGFSSFGEIDPVGAMQELKAMGINHVNFVPPYGDGKQIQACIKAAQGTGVSIQYDMRHSYVNTTNVTAEVNSVKGYPSLATWYTADEPDGEPIAPEPKTSTQAYRTIQSLDPHRPVMLVLNYIRDSAAKFSKAADILMTDVYPVGLNPMDCNFSPEGGCCGCSGCFGDLGTDIRRRLQSYRSQLAEIGRPRMPIWMVLQAFSDPSTCWSRAPTPEEYRLMSYLSIIHGAKGLMGWIYPRGLTEELKASIPGLSAELVPLASRFVLGGEQVLEYTDTKRQITAGVWRVDGVGGGRLYVVANTGDKAVTLTEGEVATIFGDDGALVESRRKMESLAVLIVTTV</sequence>
<protein>
    <submittedName>
        <fullName evidence="2">Uncharacterized protein</fullName>
    </submittedName>
</protein>
<dbReference type="Gene3D" id="3.20.20.80">
    <property type="entry name" value="Glycosidases"/>
    <property type="match status" value="1"/>
</dbReference>
<evidence type="ECO:0000313" key="3">
    <source>
        <dbReference type="Proteomes" id="UP000723463"/>
    </source>
</evidence>
<evidence type="ECO:0000313" key="2">
    <source>
        <dbReference type="EMBL" id="KAF9539344.1"/>
    </source>
</evidence>
<dbReference type="AlphaFoldDB" id="A0A9P6F069"/>
<feature type="chain" id="PRO_5040140377" evidence="1">
    <location>
        <begin position="25"/>
        <end position="555"/>
    </location>
</feature>
<name>A0A9P6F069_9FUNG</name>
<reference evidence="2" key="1">
    <citation type="journal article" date="2020" name="Fungal Divers.">
        <title>Resolving the Mortierellaceae phylogeny through synthesis of multi-gene phylogenetics and phylogenomics.</title>
        <authorList>
            <person name="Vandepol N."/>
            <person name="Liber J."/>
            <person name="Desiro A."/>
            <person name="Na H."/>
            <person name="Kennedy M."/>
            <person name="Barry K."/>
            <person name="Grigoriev I.V."/>
            <person name="Miller A.N."/>
            <person name="O'Donnell K."/>
            <person name="Stajich J.E."/>
            <person name="Bonito G."/>
        </authorList>
    </citation>
    <scope>NUCLEOTIDE SEQUENCE</scope>
    <source>
        <strain evidence="2">NRRL 2591</strain>
    </source>
</reference>
<dbReference type="InterPro" id="IPR017853">
    <property type="entry name" value="GH"/>
</dbReference>